<dbReference type="InterPro" id="IPR034660">
    <property type="entry name" value="DinB/YfiT-like"/>
</dbReference>
<dbReference type="InterPro" id="IPR011466">
    <property type="entry name" value="DUF1572"/>
</dbReference>
<organism evidence="1 2">
    <name type="scientific">Mucilaginibacter mali</name>
    <dbReference type="NCBI Taxonomy" id="2740462"/>
    <lineage>
        <taxon>Bacteria</taxon>
        <taxon>Pseudomonadati</taxon>
        <taxon>Bacteroidota</taxon>
        <taxon>Sphingobacteriia</taxon>
        <taxon>Sphingobacteriales</taxon>
        <taxon>Sphingobacteriaceae</taxon>
        <taxon>Mucilaginibacter</taxon>
    </lineage>
</organism>
<evidence type="ECO:0000313" key="2">
    <source>
        <dbReference type="Proteomes" id="UP000505355"/>
    </source>
</evidence>
<sequence>MDSTDNYLDSTKKLFRYYKSLGDAVISRVDEQGLHWQYNDDSNSIAVIIKHIAGNSLSRWTDFLNSDGEKQWRDRDEEFEDTAMNKQQILDLWERGWQCLFDAIDPLVGTDLGRIVYIRNEGHTVLEAINRQLAHLPYHVGQMVFAAKMISDTEWQSLTIPKGKSNAYNKDKFSADKKPGFFTDGIKK</sequence>
<dbReference type="Gene3D" id="1.20.120.450">
    <property type="entry name" value="dinb family like domain"/>
    <property type="match status" value="1"/>
</dbReference>
<keyword evidence="2" id="KW-1185">Reference proteome</keyword>
<dbReference type="AlphaFoldDB" id="A0A7D4ULM1"/>
<dbReference type="EMBL" id="CP054139">
    <property type="protein sequence ID" value="QKJ31962.1"/>
    <property type="molecule type" value="Genomic_DNA"/>
</dbReference>
<gene>
    <name evidence="1" type="ORF">HQ865_20070</name>
</gene>
<dbReference type="SUPFAM" id="SSF109854">
    <property type="entry name" value="DinB/YfiT-like putative metalloenzymes"/>
    <property type="match status" value="1"/>
</dbReference>
<dbReference type="KEGG" id="mmab:HQ865_20070"/>
<dbReference type="Proteomes" id="UP000505355">
    <property type="component" value="Chromosome"/>
</dbReference>
<dbReference type="RefSeq" id="WP_173416616.1">
    <property type="nucleotide sequence ID" value="NZ_CP054139.1"/>
</dbReference>
<proteinExistence type="predicted"/>
<dbReference type="Pfam" id="PF07609">
    <property type="entry name" value="DUF1572"/>
    <property type="match status" value="1"/>
</dbReference>
<evidence type="ECO:0000313" key="1">
    <source>
        <dbReference type="EMBL" id="QKJ31962.1"/>
    </source>
</evidence>
<name>A0A7D4ULM1_9SPHI</name>
<protein>
    <submittedName>
        <fullName evidence="1">DUF1572 family protein</fullName>
    </submittedName>
</protein>
<reference evidence="1 2" key="1">
    <citation type="submission" date="2020-05" db="EMBL/GenBank/DDBJ databases">
        <title>Mucilaginibacter mali sp. nov.</title>
        <authorList>
            <person name="Kim H.S."/>
            <person name="Lee K.C."/>
            <person name="Suh M.K."/>
            <person name="Kim J.-S."/>
            <person name="Han K.-I."/>
            <person name="Eom M.K."/>
            <person name="Shin Y.K."/>
            <person name="Lee J.-S."/>
        </authorList>
    </citation>
    <scope>NUCLEOTIDE SEQUENCE [LARGE SCALE GENOMIC DNA]</scope>
    <source>
        <strain evidence="1 2">G2-14</strain>
    </source>
</reference>
<accession>A0A7D4ULM1</accession>